<sequence>MSRGTVRASPTSSVISEEVWEDEEDKRAEEEDDFVSHMDENGIIGLSEALEDVELGETRGNAECEADSSGVEKDSPPEEPSYNSSEHLSHIESPLEAVLKLLPRDELMDSLQAWTVDEKVGQRREEQAVEHLHERDKYLDMTEEEKEREKAGKRSDRHGRKDEHSAHLLATEPAGVSDHHCPLTHPASPVAAPTFSHLLYFTAEEMAAAPGIEAETFPDMSFIESFSESHRSHTSPKSSPRTPETKLRASLQPVALFPEEVTSNHYSGASNGLLKGPVMSDKHLKQPIPLPRKTRPCSPEATYVRTRSSRTVRADSLKNRRTSPDREQRTTRAKNTAADQDESRKGPLSYRTPDFSKVEPKVRFPKGGYKPPKSRRSSKRDSLSPEPPLVFKSPADIVKEVLLNTTHWSPTPSDSYRPPTSAPNSTVPEEFRCRRQATTLLEQLQEDYNKLLTKYAEAENTIDRLRLEAKVNLYSDPLKPGHSVQSGPNQNASKFVTLDFPQAQRAEINPASLHLDGHSIHQGSSSAGPSARSPSPQVGQHLAKILYNQADKFLQQLQSFDDLLKSGKLQPFEQMKGLSQLAEGLDSLERGYLLTRDEHKLLQQRGAEISHFDPERELEGLIFQCGLRMDELKEQVEQTRQEQPACEAPPSPCPHPTPSSVPSEGGETLTHPQSPPMPLLVHPGEAAAVEVSSASEETHEEQAETEDEETLTSLYLRPLVGKHRRVEQDYDTLMDHYQSFKDLPKLLDHSWNERAPLSATIRTDLQPGDEGRESQGTVNPEVQRSLPQRKAKSDHQDSPPVHTSKQQASRSSPPSHRASSQSSTFPVHPPSSRRLEVGKSHSSSLSSLGEITSLERRNFKLQTGSSRVLSQDGIISPETDSGFVGSESSRLTPAAAPSPLHQRASESVSGPQEGKPQTGPVTAPSPACSSSDRCTMEAGGATQLSSDQPRRTRHGQRRRTFSCSPQRWATQAEQTRADSRTSEFGLESESTHSVSEDGQNDQHTESSLHCSSTSSSPSMRRHHGDSLRALSSSRVVNHNDAIQTLQAEVTRLKQTLEGCLTNNKPLSSVRAAPSAQENYSTSTPGVRSGERWSDVSRGRRDRQTVDEVDESTLRRTTRRRPSSAHRQKPQPDTLTGSEPSRLQPPPLVSRCTQTSAAALDSTYSHANTIHSTTHSNCLRATDSPTSCQPAKSPDRAARSRYFTAADPPPAVLQCMPVCPPPLLLYSSPLYVSPSNSAATSSGVRGRGEVRRKMRRSLSVDRQLSVDDSLNRAIRAARHMKHTSGHMARSLATGLQYQELLTQACSH</sequence>
<dbReference type="EMBL" id="CM041545">
    <property type="protein sequence ID" value="KAI3361696.1"/>
    <property type="molecule type" value="Genomic_DNA"/>
</dbReference>
<accession>A0ACB8W1U4</accession>
<organism evidence="1 2">
    <name type="scientific">Scortum barcoo</name>
    <name type="common">barcoo grunter</name>
    <dbReference type="NCBI Taxonomy" id="214431"/>
    <lineage>
        <taxon>Eukaryota</taxon>
        <taxon>Metazoa</taxon>
        <taxon>Chordata</taxon>
        <taxon>Craniata</taxon>
        <taxon>Vertebrata</taxon>
        <taxon>Euteleostomi</taxon>
        <taxon>Actinopterygii</taxon>
        <taxon>Neopterygii</taxon>
        <taxon>Teleostei</taxon>
        <taxon>Neoteleostei</taxon>
        <taxon>Acanthomorphata</taxon>
        <taxon>Eupercaria</taxon>
        <taxon>Centrarchiformes</taxon>
        <taxon>Terapontoidei</taxon>
        <taxon>Terapontidae</taxon>
        <taxon>Scortum</taxon>
    </lineage>
</organism>
<evidence type="ECO:0000313" key="1">
    <source>
        <dbReference type="EMBL" id="KAI3361696.1"/>
    </source>
</evidence>
<keyword evidence="2" id="KW-1185">Reference proteome</keyword>
<name>A0ACB8W1U4_9TELE</name>
<comment type="caution">
    <text evidence="1">The sequence shown here is derived from an EMBL/GenBank/DDBJ whole genome shotgun (WGS) entry which is preliminary data.</text>
</comment>
<dbReference type="Proteomes" id="UP000831701">
    <property type="component" value="Chromosome 15"/>
</dbReference>
<reference evidence="1" key="1">
    <citation type="submission" date="2022-04" db="EMBL/GenBank/DDBJ databases">
        <title>Jade perch genome.</title>
        <authorList>
            <person name="Chao B."/>
        </authorList>
    </citation>
    <scope>NUCLEOTIDE SEQUENCE</scope>
    <source>
        <strain evidence="1">CB-2022</strain>
    </source>
</reference>
<proteinExistence type="predicted"/>
<evidence type="ECO:0000313" key="2">
    <source>
        <dbReference type="Proteomes" id="UP000831701"/>
    </source>
</evidence>
<gene>
    <name evidence="1" type="ORF">L3Q82_002054</name>
</gene>
<protein>
    <submittedName>
        <fullName evidence="1">Uncharacterized protein</fullName>
    </submittedName>
</protein>